<dbReference type="OrthoDB" id="2585655at2759"/>
<dbReference type="VEuPathDB" id="FungiDB:ASPCADRAFT_130227"/>
<dbReference type="AlphaFoldDB" id="A0A1R3RN53"/>
<reference evidence="3" key="1">
    <citation type="journal article" date="2017" name="Genome Biol.">
        <title>Comparative genomics reveals high biological diversity and specific adaptations in the industrially and medically important fungal genus Aspergillus.</title>
        <authorList>
            <person name="de Vries R.P."/>
            <person name="Riley R."/>
            <person name="Wiebenga A."/>
            <person name="Aguilar-Osorio G."/>
            <person name="Amillis S."/>
            <person name="Uchima C.A."/>
            <person name="Anderluh G."/>
            <person name="Asadollahi M."/>
            <person name="Askin M."/>
            <person name="Barry K."/>
            <person name="Battaglia E."/>
            <person name="Bayram O."/>
            <person name="Benocci T."/>
            <person name="Braus-Stromeyer S.A."/>
            <person name="Caldana C."/>
            <person name="Canovas D."/>
            <person name="Cerqueira G.C."/>
            <person name="Chen F."/>
            <person name="Chen W."/>
            <person name="Choi C."/>
            <person name="Clum A."/>
            <person name="Dos Santos R.A."/>
            <person name="Damasio A.R."/>
            <person name="Diallinas G."/>
            <person name="Emri T."/>
            <person name="Fekete E."/>
            <person name="Flipphi M."/>
            <person name="Freyberg S."/>
            <person name="Gallo A."/>
            <person name="Gournas C."/>
            <person name="Habgood R."/>
            <person name="Hainaut M."/>
            <person name="Harispe M.L."/>
            <person name="Henrissat B."/>
            <person name="Hilden K.S."/>
            <person name="Hope R."/>
            <person name="Hossain A."/>
            <person name="Karabika E."/>
            <person name="Karaffa L."/>
            <person name="Karanyi Z."/>
            <person name="Krasevec N."/>
            <person name="Kuo A."/>
            <person name="Kusch H."/>
            <person name="LaButti K."/>
            <person name="Lagendijk E.L."/>
            <person name="Lapidus A."/>
            <person name="Levasseur A."/>
            <person name="Lindquist E."/>
            <person name="Lipzen A."/>
            <person name="Logrieco A.F."/>
            <person name="MacCabe A."/>
            <person name="Maekelae M.R."/>
            <person name="Malavazi I."/>
            <person name="Melin P."/>
            <person name="Meyer V."/>
            <person name="Mielnichuk N."/>
            <person name="Miskei M."/>
            <person name="Molnar A.P."/>
            <person name="Mule G."/>
            <person name="Ngan C.Y."/>
            <person name="Orejas M."/>
            <person name="Orosz E."/>
            <person name="Ouedraogo J.P."/>
            <person name="Overkamp K.M."/>
            <person name="Park H.-S."/>
            <person name="Perrone G."/>
            <person name="Piumi F."/>
            <person name="Punt P.J."/>
            <person name="Ram A.F."/>
            <person name="Ramon A."/>
            <person name="Rauscher S."/>
            <person name="Record E."/>
            <person name="Riano-Pachon D.M."/>
            <person name="Robert V."/>
            <person name="Roehrig J."/>
            <person name="Ruller R."/>
            <person name="Salamov A."/>
            <person name="Salih N.S."/>
            <person name="Samson R.A."/>
            <person name="Sandor E."/>
            <person name="Sanguinetti M."/>
            <person name="Schuetze T."/>
            <person name="Sepcic K."/>
            <person name="Shelest E."/>
            <person name="Sherlock G."/>
            <person name="Sophianopoulou V."/>
            <person name="Squina F.M."/>
            <person name="Sun H."/>
            <person name="Susca A."/>
            <person name="Todd R.B."/>
            <person name="Tsang A."/>
            <person name="Unkles S.E."/>
            <person name="van de Wiele N."/>
            <person name="van Rossen-Uffink D."/>
            <person name="Oliveira J.V."/>
            <person name="Vesth T.C."/>
            <person name="Visser J."/>
            <person name="Yu J.-H."/>
            <person name="Zhou M."/>
            <person name="Andersen M.R."/>
            <person name="Archer D.B."/>
            <person name="Baker S.E."/>
            <person name="Benoit I."/>
            <person name="Brakhage A.A."/>
            <person name="Braus G.H."/>
            <person name="Fischer R."/>
            <person name="Frisvad J.C."/>
            <person name="Goldman G.H."/>
            <person name="Houbraken J."/>
            <person name="Oakley B."/>
            <person name="Pocsi I."/>
            <person name="Scazzocchio C."/>
            <person name="Seiboth B."/>
            <person name="vanKuyk P.A."/>
            <person name="Wortman J."/>
            <person name="Dyer P.S."/>
            <person name="Grigoriev I.V."/>
        </authorList>
    </citation>
    <scope>NUCLEOTIDE SEQUENCE [LARGE SCALE GENOMIC DNA]</scope>
    <source>
        <strain evidence="3">ITEM 5010</strain>
    </source>
</reference>
<name>A0A1R3RN53_ASPC5</name>
<dbReference type="EMBL" id="KV907499">
    <property type="protein sequence ID" value="OOF95903.1"/>
    <property type="molecule type" value="Genomic_DNA"/>
</dbReference>
<accession>A0A1R3RN53</accession>
<protein>
    <submittedName>
        <fullName evidence="2">Uncharacterized protein</fullName>
    </submittedName>
</protein>
<evidence type="ECO:0000313" key="2">
    <source>
        <dbReference type="EMBL" id="OOF95903.1"/>
    </source>
</evidence>
<evidence type="ECO:0000256" key="1">
    <source>
        <dbReference type="SAM" id="MobiDB-lite"/>
    </source>
</evidence>
<organism evidence="2 3">
    <name type="scientific">Aspergillus carbonarius (strain ITEM 5010)</name>
    <dbReference type="NCBI Taxonomy" id="602072"/>
    <lineage>
        <taxon>Eukaryota</taxon>
        <taxon>Fungi</taxon>
        <taxon>Dikarya</taxon>
        <taxon>Ascomycota</taxon>
        <taxon>Pezizomycotina</taxon>
        <taxon>Eurotiomycetes</taxon>
        <taxon>Eurotiomycetidae</taxon>
        <taxon>Eurotiales</taxon>
        <taxon>Aspergillaceae</taxon>
        <taxon>Aspergillus</taxon>
        <taxon>Aspergillus subgen. Circumdati</taxon>
    </lineage>
</organism>
<dbReference type="Proteomes" id="UP000188318">
    <property type="component" value="Unassembled WGS sequence"/>
</dbReference>
<keyword evidence="3" id="KW-1185">Reference proteome</keyword>
<proteinExistence type="predicted"/>
<gene>
    <name evidence="2" type="ORF">ASPCADRAFT_130227</name>
</gene>
<evidence type="ECO:0000313" key="3">
    <source>
        <dbReference type="Proteomes" id="UP000188318"/>
    </source>
</evidence>
<sequence length="119" mass="12886">MSSPEGRGRVPRSPGGLTYHRGAKGTLPGEVQTSDESREFRVLLGRLVGKMRRISYDPVQSQKQRLSPYSVIWDSAGSAHWPGQASKLTIAASNYIAEGATPEGPGNPKSRMVLVATHR</sequence>
<feature type="region of interest" description="Disordered" evidence="1">
    <location>
        <begin position="1"/>
        <end position="36"/>
    </location>
</feature>